<reference evidence="1" key="1">
    <citation type="journal article" date="2011" name="Plant Physiol.">
        <title>Comprehensive sequence analysis of 24,783 barley full-length cDNAs derived from 12 clone libraries.</title>
        <authorList>
            <person name="Matsumoto T."/>
            <person name="Tanaka T."/>
            <person name="Sakai H."/>
            <person name="Amano N."/>
            <person name="Kanamori H."/>
            <person name="Kurita K."/>
            <person name="Kikuta A."/>
            <person name="Kamiya K."/>
            <person name="Yamamoto M."/>
            <person name="Ikawa H."/>
            <person name="Fujii N."/>
            <person name="Hori K."/>
            <person name="Itoh T."/>
            <person name="Sato K."/>
        </authorList>
    </citation>
    <scope>NUCLEOTIDE SEQUENCE</scope>
    <source>
        <tissue evidence="1">Leaf</tissue>
    </source>
</reference>
<dbReference type="AlphaFoldDB" id="F2D7D6"/>
<dbReference type="EMBL" id="AK359798">
    <property type="protein sequence ID" value="BAJ91007.1"/>
    <property type="molecule type" value="mRNA"/>
</dbReference>
<sequence length="232" mass="24596">MTSSHYGFSGGVDLVAGGLLLMLATEMNILGDGGAACEILLPNKAVVASSTLCRWIPSSPTRPPSDPLLCDKATIGSPPLRDGHGEHPSGRVRLDISRLTLAESSRLDSTNYSNHLVDLDHHRVIPRVGLRVGGHFPAVCQPLSASVVAWESIVRSRMEAAVQSGMKASVPSRAEQPLSVGLCSRDGASPRRGVSPVMSAGRCAGHRRDCHRQHAFPHKRCGTDNGCTLVSL</sequence>
<organism evidence="1">
    <name type="scientific">Hordeum vulgare subsp. vulgare</name>
    <name type="common">Domesticated barley</name>
    <dbReference type="NCBI Taxonomy" id="112509"/>
    <lineage>
        <taxon>Eukaryota</taxon>
        <taxon>Viridiplantae</taxon>
        <taxon>Streptophyta</taxon>
        <taxon>Embryophyta</taxon>
        <taxon>Tracheophyta</taxon>
        <taxon>Spermatophyta</taxon>
        <taxon>Magnoliopsida</taxon>
        <taxon>Liliopsida</taxon>
        <taxon>Poales</taxon>
        <taxon>Poaceae</taxon>
        <taxon>BOP clade</taxon>
        <taxon>Pooideae</taxon>
        <taxon>Triticodae</taxon>
        <taxon>Triticeae</taxon>
        <taxon>Hordeinae</taxon>
        <taxon>Hordeum</taxon>
    </lineage>
</organism>
<name>F2D7D6_HORVV</name>
<accession>F2D7D6</accession>
<evidence type="ECO:0000313" key="1">
    <source>
        <dbReference type="EMBL" id="BAJ91007.1"/>
    </source>
</evidence>
<proteinExistence type="evidence at transcript level"/>
<protein>
    <submittedName>
        <fullName evidence="1">Predicted protein</fullName>
    </submittedName>
</protein>